<gene>
    <name evidence="2" type="ORF">SAMN05216241_102300</name>
</gene>
<organism evidence="2 3">
    <name type="scientific">Limimonas halophila</name>
    <dbReference type="NCBI Taxonomy" id="1082479"/>
    <lineage>
        <taxon>Bacteria</taxon>
        <taxon>Pseudomonadati</taxon>
        <taxon>Pseudomonadota</taxon>
        <taxon>Alphaproteobacteria</taxon>
        <taxon>Rhodospirillales</taxon>
        <taxon>Rhodovibrionaceae</taxon>
        <taxon>Limimonas</taxon>
    </lineage>
</organism>
<dbReference type="EMBL" id="FNCE01000002">
    <property type="protein sequence ID" value="SDF77278.1"/>
    <property type="molecule type" value="Genomic_DNA"/>
</dbReference>
<keyword evidence="3" id="KW-1185">Reference proteome</keyword>
<sequence length="940" mass="97036">MRHLARTLAGVVLILAVLVVSAVIWRTQLAEVAGTRWLAAQGFGKADFAVKRLSLSHVVVTDVDLGSGAPQAERISATFTANDLLHGTLKSLEIRGLRATVDPLSGDRSPWLPRSTGATTATETETGDGAWSHSLPRIALRDARIVVQVPGTPDIPVQFQGQLRPENGLAVTFEANARERFAQARLEGTLTDLATEPSGQLDGAINADLATLPVAWRNALAIPTGRFSLRLRHEGRLPALQTLTGPERRIPDTGQLEITAKLRDATSEPYAEGLTASGTLAAHATDGELRITAPDPITLRTEGGRAAAWERLGLPDELARLFTTKTRTEITPREAGAPLLRVRPVAAGWRLDAAAAARGEIGTTGGLAGGVDAVAMLDADLGLRRAKADPVTLTATGLPLPWGAVNTATYRGTAALTSGTYTARGTLSATAASARIGEASARDIRMKAPLTARFAGGDDAEIALRAPGWLHLVEVTAPGGVSVAMPERIAVPDASAALSPAGVRVSAVTRPGTIRIGDTIRTNGGRITVSVAQTGSGLRLDGAVSDASATVPGAALAARGISGTVAMPPGAAPRGDLTVASLRHTAATPAFKPLSINAAVTASEGAYRLDGAVSFADATLEVPVEGRFDPATGTGRLRVPPTPIRFAPGGLQPAALSPLLADATKVSGTLTPAATLSLGANGLSSTGELAIDGLDATLPFCTISNLNGTLALDSLVPPRTAGVQTVTADTITAALPLADVEARVRLDAAANGKPIVHVAEATGKLAEGEVSLRNIVWTQSATRVDAPVHISGMSLSKLIEEIGVEDISGTGNLVGTIPVRVEDGAALVDDGTLRATGPGQLRVRLGAAESLKAAGGEHVTLMLRALENFQYDVLSIGVNRPTPGEMKATVTLGGRNPDVLDGYPFRFNVNISGDMRPLLEALRRGRALSADLLNNAISVQ</sequence>
<evidence type="ECO:0000313" key="3">
    <source>
        <dbReference type="Proteomes" id="UP000199415"/>
    </source>
</evidence>
<evidence type="ECO:0000313" key="2">
    <source>
        <dbReference type="EMBL" id="SDF77278.1"/>
    </source>
</evidence>
<dbReference type="OrthoDB" id="8446194at2"/>
<dbReference type="STRING" id="1082479.SAMN05216241_102300"/>
<dbReference type="Proteomes" id="UP000199415">
    <property type="component" value="Unassembled WGS sequence"/>
</dbReference>
<name>A0A1G7NT34_9PROT</name>
<feature type="region of interest" description="Disordered" evidence="1">
    <location>
        <begin position="105"/>
        <end position="130"/>
    </location>
</feature>
<dbReference type="RefSeq" id="WP_090018923.1">
    <property type="nucleotide sequence ID" value="NZ_FNCE01000002.1"/>
</dbReference>
<evidence type="ECO:0000256" key="1">
    <source>
        <dbReference type="SAM" id="MobiDB-lite"/>
    </source>
</evidence>
<protein>
    <submittedName>
        <fullName evidence="2">Dicarboxylate transport</fullName>
    </submittedName>
</protein>
<accession>A0A1G7NT34</accession>
<reference evidence="2 3" key="1">
    <citation type="submission" date="2016-10" db="EMBL/GenBank/DDBJ databases">
        <authorList>
            <person name="de Groot N.N."/>
        </authorList>
    </citation>
    <scope>NUCLEOTIDE SEQUENCE [LARGE SCALE GENOMIC DNA]</scope>
    <source>
        <strain evidence="2 3">DSM 25584</strain>
    </source>
</reference>
<dbReference type="Pfam" id="PF11739">
    <property type="entry name" value="YdbH-like"/>
    <property type="match status" value="1"/>
</dbReference>
<dbReference type="InterPro" id="IPR021730">
    <property type="entry name" value="YdbH"/>
</dbReference>
<proteinExistence type="predicted"/>
<dbReference type="AlphaFoldDB" id="A0A1G7NT34"/>